<organism evidence="3">
    <name type="scientific">Laccaria bicolor (strain S238N-H82 / ATCC MYA-4686)</name>
    <name type="common">Bicoloured deceiver</name>
    <name type="synonym">Laccaria laccata var. bicolor</name>
    <dbReference type="NCBI Taxonomy" id="486041"/>
    <lineage>
        <taxon>Eukaryota</taxon>
        <taxon>Fungi</taxon>
        <taxon>Dikarya</taxon>
        <taxon>Basidiomycota</taxon>
        <taxon>Agaricomycotina</taxon>
        <taxon>Agaricomycetes</taxon>
        <taxon>Agaricomycetidae</taxon>
        <taxon>Agaricales</taxon>
        <taxon>Agaricineae</taxon>
        <taxon>Hydnangiaceae</taxon>
        <taxon>Laccaria</taxon>
    </lineage>
</organism>
<keyword evidence="3" id="KW-1185">Reference proteome</keyword>
<dbReference type="AlphaFoldDB" id="B0DK05"/>
<evidence type="ECO:0000313" key="3">
    <source>
        <dbReference type="Proteomes" id="UP000001194"/>
    </source>
</evidence>
<accession>B0DK05</accession>
<feature type="region of interest" description="Disordered" evidence="1">
    <location>
        <begin position="362"/>
        <end position="456"/>
    </location>
</feature>
<feature type="compositionally biased region" description="Basic residues" evidence="1">
    <location>
        <begin position="447"/>
        <end position="456"/>
    </location>
</feature>
<feature type="compositionally biased region" description="Polar residues" evidence="1">
    <location>
        <begin position="362"/>
        <end position="382"/>
    </location>
</feature>
<dbReference type="KEGG" id="lbc:LACBIDRAFT_330019"/>
<dbReference type="GeneID" id="6080094"/>
<dbReference type="InParanoid" id="B0DK05"/>
<evidence type="ECO:0000256" key="1">
    <source>
        <dbReference type="SAM" id="MobiDB-lite"/>
    </source>
</evidence>
<dbReference type="RefSeq" id="XP_001884377.1">
    <property type="nucleotide sequence ID" value="XM_001884342.1"/>
</dbReference>
<feature type="compositionally biased region" description="Basic and acidic residues" evidence="1">
    <location>
        <begin position="432"/>
        <end position="445"/>
    </location>
</feature>
<gene>
    <name evidence="2" type="ORF">LACBIDRAFT_330019</name>
</gene>
<name>B0DK05_LACBS</name>
<protein>
    <submittedName>
        <fullName evidence="2">Predicted protein</fullName>
    </submittedName>
</protein>
<dbReference type="Proteomes" id="UP000001194">
    <property type="component" value="Unassembled WGS sequence"/>
</dbReference>
<dbReference type="HOGENOM" id="CLU_048306_0_0_1"/>
<dbReference type="EMBL" id="DS547115">
    <property type="protein sequence ID" value="EDR04987.1"/>
    <property type="molecule type" value="Genomic_DNA"/>
</dbReference>
<sequence>MTAKYQDLYLRLLSQTKHHGSGRHWTDEESALLEKHREEYRDANDAARAEIFSRVLQDMLDILPNGKSFKKEERSAVKKDIKEWFARYSRKRSQKMPRMGKSWHARRVFQHENKDTIDTEAKRLCAEAIEEGQKRPKGGDPTHFDFREWVVTQMMGKLKKREKDVLQRTAEEYNKKGVDPELKSKLAVKNCTARMHAFSKELYDTMGVRVFILGCYLKPDGNLDVSTYDFNQELGNGKDFIDNHSRTFHEEGISVSSWRAHNEEYYGLEDLASAEGGHRSRGAMTLEKNLYLEPILPDPSKPPLKTSRDIRIWRLNVLRTFVNQHYKKGYKLGPRSARPGKVKCRAASAVIQATVKPAQATNLRSDTTKASNSFDFTKSSGVNAKRPVPSKQKESEAGPSQQPSIDVPTKPKPKPCPIMKGKVSTGELGIVTRERSKKIAEESVRSTRSKKVSFVS</sequence>
<reference evidence="2 3" key="1">
    <citation type="journal article" date="2008" name="Nature">
        <title>The genome of Laccaria bicolor provides insights into mycorrhizal symbiosis.</title>
        <authorList>
            <person name="Martin F."/>
            <person name="Aerts A."/>
            <person name="Ahren D."/>
            <person name="Brun A."/>
            <person name="Danchin E.G.J."/>
            <person name="Duchaussoy F."/>
            <person name="Gibon J."/>
            <person name="Kohler A."/>
            <person name="Lindquist E."/>
            <person name="Pereda V."/>
            <person name="Salamov A."/>
            <person name="Shapiro H.J."/>
            <person name="Wuyts J."/>
            <person name="Blaudez D."/>
            <person name="Buee M."/>
            <person name="Brokstein P."/>
            <person name="Canbaeck B."/>
            <person name="Cohen D."/>
            <person name="Courty P.E."/>
            <person name="Coutinho P.M."/>
            <person name="Delaruelle C."/>
            <person name="Detter J.C."/>
            <person name="Deveau A."/>
            <person name="DiFazio S."/>
            <person name="Duplessis S."/>
            <person name="Fraissinet-Tachet L."/>
            <person name="Lucic E."/>
            <person name="Frey-Klett P."/>
            <person name="Fourrey C."/>
            <person name="Feussner I."/>
            <person name="Gay G."/>
            <person name="Grimwood J."/>
            <person name="Hoegger P.J."/>
            <person name="Jain P."/>
            <person name="Kilaru S."/>
            <person name="Labbe J."/>
            <person name="Lin Y.C."/>
            <person name="Legue V."/>
            <person name="Le Tacon F."/>
            <person name="Marmeisse R."/>
            <person name="Melayah D."/>
            <person name="Montanini B."/>
            <person name="Muratet M."/>
            <person name="Nehls U."/>
            <person name="Niculita-Hirzel H."/>
            <person name="Oudot-Le Secq M.P."/>
            <person name="Peter M."/>
            <person name="Quesneville H."/>
            <person name="Rajashekar B."/>
            <person name="Reich M."/>
            <person name="Rouhier N."/>
            <person name="Schmutz J."/>
            <person name="Yin T."/>
            <person name="Chalot M."/>
            <person name="Henrissat B."/>
            <person name="Kuees U."/>
            <person name="Lucas S."/>
            <person name="Van de Peer Y."/>
            <person name="Podila G.K."/>
            <person name="Polle A."/>
            <person name="Pukkila P.J."/>
            <person name="Richardson P.M."/>
            <person name="Rouze P."/>
            <person name="Sanders I.R."/>
            <person name="Stajich J.E."/>
            <person name="Tunlid A."/>
            <person name="Tuskan G."/>
            <person name="Grigoriev I.V."/>
        </authorList>
    </citation>
    <scope>NUCLEOTIDE SEQUENCE [LARGE SCALE GENOMIC DNA]</scope>
    <source>
        <strain evidence="3">S238N-H82 / ATCC MYA-4686</strain>
    </source>
</reference>
<evidence type="ECO:0000313" key="2">
    <source>
        <dbReference type="EMBL" id="EDR04987.1"/>
    </source>
</evidence>
<proteinExistence type="predicted"/>